<dbReference type="FunFam" id="3.40.50.2300:FF:000001">
    <property type="entry name" value="DNA-binding response regulator PhoB"/>
    <property type="match status" value="1"/>
</dbReference>
<dbReference type="Gene3D" id="3.40.50.2300">
    <property type="match status" value="1"/>
</dbReference>
<dbReference type="PROSITE" id="PS50110">
    <property type="entry name" value="RESPONSE_REGULATORY"/>
    <property type="match status" value="1"/>
</dbReference>
<dbReference type="SMART" id="SM00862">
    <property type="entry name" value="Trans_reg_C"/>
    <property type="match status" value="1"/>
</dbReference>
<dbReference type="PANTHER" id="PTHR48111:SF39">
    <property type="entry name" value="TRANSCRIPTIONAL REGULATORY PROTEIN CPXR"/>
    <property type="match status" value="1"/>
</dbReference>
<evidence type="ECO:0000256" key="2">
    <source>
        <dbReference type="ARBA" id="ARBA00022490"/>
    </source>
</evidence>
<dbReference type="EMBL" id="VRYZ01000004">
    <property type="protein sequence ID" value="TXS91470.1"/>
    <property type="molecule type" value="Genomic_DNA"/>
</dbReference>
<feature type="domain" description="Response regulatory" evidence="10">
    <location>
        <begin position="4"/>
        <end position="117"/>
    </location>
</feature>
<dbReference type="SUPFAM" id="SSF46894">
    <property type="entry name" value="C-terminal effector domain of the bipartite response regulators"/>
    <property type="match status" value="1"/>
</dbReference>
<dbReference type="CDD" id="cd17623">
    <property type="entry name" value="REC_OmpR_CpxR"/>
    <property type="match status" value="1"/>
</dbReference>
<dbReference type="CDD" id="cd00383">
    <property type="entry name" value="trans_reg_C"/>
    <property type="match status" value="1"/>
</dbReference>
<dbReference type="SUPFAM" id="SSF52172">
    <property type="entry name" value="CheY-like"/>
    <property type="match status" value="1"/>
</dbReference>
<evidence type="ECO:0000259" key="11">
    <source>
        <dbReference type="PROSITE" id="PS51755"/>
    </source>
</evidence>
<keyword evidence="13" id="KW-1185">Reference proteome</keyword>
<dbReference type="InterPro" id="IPR016032">
    <property type="entry name" value="Sig_transdc_resp-reg_C-effctor"/>
</dbReference>
<evidence type="ECO:0000256" key="8">
    <source>
        <dbReference type="PROSITE-ProRule" id="PRU00169"/>
    </source>
</evidence>
<dbReference type="PROSITE" id="PS51755">
    <property type="entry name" value="OMPR_PHOB"/>
    <property type="match status" value="1"/>
</dbReference>
<dbReference type="Gene3D" id="6.10.250.690">
    <property type="match status" value="1"/>
</dbReference>
<dbReference type="Pfam" id="PF00072">
    <property type="entry name" value="Response_reg"/>
    <property type="match status" value="1"/>
</dbReference>
<dbReference type="GO" id="GO:0000976">
    <property type="term" value="F:transcription cis-regulatory region binding"/>
    <property type="evidence" value="ECO:0007669"/>
    <property type="project" value="TreeGrafter"/>
</dbReference>
<dbReference type="PANTHER" id="PTHR48111">
    <property type="entry name" value="REGULATOR OF RPOS"/>
    <property type="match status" value="1"/>
</dbReference>
<evidence type="ECO:0000313" key="13">
    <source>
        <dbReference type="Proteomes" id="UP000321933"/>
    </source>
</evidence>
<organism evidence="12 13">
    <name type="scientific">Parahaliea aestuarii</name>
    <dbReference type="NCBI Taxonomy" id="1852021"/>
    <lineage>
        <taxon>Bacteria</taxon>
        <taxon>Pseudomonadati</taxon>
        <taxon>Pseudomonadota</taxon>
        <taxon>Gammaproteobacteria</taxon>
        <taxon>Cellvibrionales</taxon>
        <taxon>Halieaceae</taxon>
        <taxon>Parahaliea</taxon>
    </lineage>
</organism>
<keyword evidence="2" id="KW-0963">Cytoplasm</keyword>
<dbReference type="GO" id="GO:0005829">
    <property type="term" value="C:cytosol"/>
    <property type="evidence" value="ECO:0007669"/>
    <property type="project" value="TreeGrafter"/>
</dbReference>
<dbReference type="Pfam" id="PF00486">
    <property type="entry name" value="Trans_reg_C"/>
    <property type="match status" value="1"/>
</dbReference>
<dbReference type="InterPro" id="IPR036388">
    <property type="entry name" value="WH-like_DNA-bd_sf"/>
</dbReference>
<dbReference type="GO" id="GO:0032993">
    <property type="term" value="C:protein-DNA complex"/>
    <property type="evidence" value="ECO:0007669"/>
    <property type="project" value="TreeGrafter"/>
</dbReference>
<dbReference type="Gene3D" id="1.10.10.10">
    <property type="entry name" value="Winged helix-like DNA-binding domain superfamily/Winged helix DNA-binding domain"/>
    <property type="match status" value="1"/>
</dbReference>
<dbReference type="Proteomes" id="UP000321933">
    <property type="component" value="Unassembled WGS sequence"/>
</dbReference>
<keyword evidence="5" id="KW-0805">Transcription regulation</keyword>
<dbReference type="OrthoDB" id="9802426at2"/>
<protein>
    <submittedName>
        <fullName evidence="12">Response regulator transcription factor</fullName>
    </submittedName>
</protein>
<comment type="caution">
    <text evidence="12">The sequence shown here is derived from an EMBL/GenBank/DDBJ whole genome shotgun (WGS) entry which is preliminary data.</text>
</comment>
<evidence type="ECO:0000259" key="10">
    <source>
        <dbReference type="PROSITE" id="PS50110"/>
    </source>
</evidence>
<keyword evidence="6 9" id="KW-0238">DNA-binding</keyword>
<accession>A0A5C8ZV64</accession>
<keyword evidence="4" id="KW-0902">Two-component regulatory system</keyword>
<keyword evidence="3 8" id="KW-0597">Phosphoprotein</keyword>
<dbReference type="InterPro" id="IPR011006">
    <property type="entry name" value="CheY-like_superfamily"/>
</dbReference>
<comment type="subcellular location">
    <subcellularLocation>
        <location evidence="1">Cytoplasm</location>
    </subcellularLocation>
</comment>
<gene>
    <name evidence="12" type="ORF">FVW59_09850</name>
</gene>
<evidence type="ECO:0000256" key="1">
    <source>
        <dbReference type="ARBA" id="ARBA00004496"/>
    </source>
</evidence>
<proteinExistence type="predicted"/>
<dbReference type="InterPro" id="IPR001789">
    <property type="entry name" value="Sig_transdc_resp-reg_receiver"/>
</dbReference>
<sequence>MDADILIIDDDTELCELLAEFLSLEGFRVHAQHNGEQALAHCREQSYDAIVLDIMLPGLQGLDVLRRLRTFSHTPVLMLTARGEDTDRIVGLELGADDYLPKPCNPRELAARLRAILRRTQAPDETSPSRELQVGRLHLNSAQRQASYNGESLSLTSAEFNVLHSLLARAGDVVDKDTLCQEALGRPLSAYDRSVDVHVSKIRRKLADCGGDNLILSVRGAGYQYAPDNGGSLA</sequence>
<feature type="DNA-binding region" description="OmpR/PhoB-type" evidence="9">
    <location>
        <begin position="129"/>
        <end position="227"/>
    </location>
</feature>
<evidence type="ECO:0000256" key="3">
    <source>
        <dbReference type="ARBA" id="ARBA00022553"/>
    </source>
</evidence>
<dbReference type="InterPro" id="IPR039420">
    <property type="entry name" value="WalR-like"/>
</dbReference>
<evidence type="ECO:0000256" key="4">
    <source>
        <dbReference type="ARBA" id="ARBA00023012"/>
    </source>
</evidence>
<feature type="domain" description="OmpR/PhoB-type" evidence="11">
    <location>
        <begin position="129"/>
        <end position="227"/>
    </location>
</feature>
<evidence type="ECO:0000313" key="12">
    <source>
        <dbReference type="EMBL" id="TXS91470.1"/>
    </source>
</evidence>
<dbReference type="InterPro" id="IPR001867">
    <property type="entry name" value="OmpR/PhoB-type_DNA-bd"/>
</dbReference>
<dbReference type="RefSeq" id="WP_148064101.1">
    <property type="nucleotide sequence ID" value="NZ_VRYZ01000004.1"/>
</dbReference>
<evidence type="ECO:0000256" key="6">
    <source>
        <dbReference type="ARBA" id="ARBA00023125"/>
    </source>
</evidence>
<dbReference type="AlphaFoldDB" id="A0A5C8ZV64"/>
<keyword evidence="7" id="KW-0804">Transcription</keyword>
<name>A0A5C8ZV64_9GAMM</name>
<dbReference type="SMART" id="SM00448">
    <property type="entry name" value="REC"/>
    <property type="match status" value="1"/>
</dbReference>
<reference evidence="12 13" key="1">
    <citation type="submission" date="2019-08" db="EMBL/GenBank/DDBJ databases">
        <title>Parahaliea maris sp. nov., isolated from the surface seawater.</title>
        <authorList>
            <person name="Liu Y."/>
        </authorList>
    </citation>
    <scope>NUCLEOTIDE SEQUENCE [LARGE SCALE GENOMIC DNA]</scope>
    <source>
        <strain evidence="12 13">S2-26</strain>
    </source>
</reference>
<feature type="modified residue" description="4-aspartylphosphate" evidence="8">
    <location>
        <position position="53"/>
    </location>
</feature>
<evidence type="ECO:0000256" key="9">
    <source>
        <dbReference type="PROSITE-ProRule" id="PRU01091"/>
    </source>
</evidence>
<evidence type="ECO:0000256" key="7">
    <source>
        <dbReference type="ARBA" id="ARBA00023163"/>
    </source>
</evidence>
<dbReference type="GO" id="GO:0000156">
    <property type="term" value="F:phosphorelay response regulator activity"/>
    <property type="evidence" value="ECO:0007669"/>
    <property type="project" value="TreeGrafter"/>
</dbReference>
<dbReference type="InterPro" id="IPR058124">
    <property type="entry name" value="CpxR-like_REC"/>
</dbReference>
<dbReference type="GO" id="GO:0006355">
    <property type="term" value="P:regulation of DNA-templated transcription"/>
    <property type="evidence" value="ECO:0007669"/>
    <property type="project" value="InterPro"/>
</dbReference>
<evidence type="ECO:0000256" key="5">
    <source>
        <dbReference type="ARBA" id="ARBA00023015"/>
    </source>
</evidence>